<reference evidence="1" key="1">
    <citation type="submission" date="2018-02" db="EMBL/GenBank/DDBJ databases">
        <title>Rhizophora mucronata_Transcriptome.</title>
        <authorList>
            <person name="Meera S.P."/>
            <person name="Sreeshan A."/>
            <person name="Augustine A."/>
        </authorList>
    </citation>
    <scope>NUCLEOTIDE SEQUENCE</scope>
    <source>
        <tissue evidence="1">Leaf</tissue>
    </source>
</reference>
<proteinExistence type="predicted"/>
<keyword evidence="1" id="KW-0808">Transferase</keyword>
<accession>A0A2P2K706</accession>
<dbReference type="EMBL" id="GGEC01021053">
    <property type="protein sequence ID" value="MBX01537.1"/>
    <property type="molecule type" value="Transcribed_RNA"/>
</dbReference>
<name>A0A2P2K706_RHIMU</name>
<dbReference type="AlphaFoldDB" id="A0A2P2K706"/>
<organism evidence="1">
    <name type="scientific">Rhizophora mucronata</name>
    <name type="common">Asiatic mangrove</name>
    <dbReference type="NCBI Taxonomy" id="61149"/>
    <lineage>
        <taxon>Eukaryota</taxon>
        <taxon>Viridiplantae</taxon>
        <taxon>Streptophyta</taxon>
        <taxon>Embryophyta</taxon>
        <taxon>Tracheophyta</taxon>
        <taxon>Spermatophyta</taxon>
        <taxon>Magnoliopsida</taxon>
        <taxon>eudicotyledons</taxon>
        <taxon>Gunneridae</taxon>
        <taxon>Pentapetalae</taxon>
        <taxon>rosids</taxon>
        <taxon>fabids</taxon>
        <taxon>Malpighiales</taxon>
        <taxon>Rhizophoraceae</taxon>
        <taxon>Rhizophora</taxon>
    </lineage>
</organism>
<dbReference type="GO" id="GO:0016757">
    <property type="term" value="F:glycosyltransferase activity"/>
    <property type="evidence" value="ECO:0007669"/>
    <property type="project" value="UniProtKB-KW"/>
</dbReference>
<dbReference type="EMBL" id="GGEC01021050">
    <property type="protein sequence ID" value="MBX01534.1"/>
    <property type="molecule type" value="Transcribed_RNA"/>
</dbReference>
<sequence length="59" mass="6705">MQERDHYKISPTHVVKIAKIGKRMQTNRLKTQIQSVKADLPLPCISSRSVTKRPGFTGK</sequence>
<evidence type="ECO:0000313" key="1">
    <source>
        <dbReference type="EMBL" id="MBX01534.1"/>
    </source>
</evidence>
<keyword evidence="1" id="KW-0328">Glycosyltransferase</keyword>
<protein>
    <submittedName>
        <fullName evidence="1">ATP phosphoribosyltransferase</fullName>
    </submittedName>
</protein>